<keyword evidence="2" id="KW-1185">Reference proteome</keyword>
<reference evidence="1 2" key="1">
    <citation type="journal article" date="2010" name="Stand. Genomic Sci.">
        <title>Complete genome sequence of Streptosporangium roseum type strain (NI 9100).</title>
        <authorList>
            <person name="Nolan M."/>
            <person name="Sikorski J."/>
            <person name="Jando M."/>
            <person name="Lucas S."/>
            <person name="Lapidus A."/>
            <person name="Glavina Del Rio T."/>
            <person name="Chen F."/>
            <person name="Tice H."/>
            <person name="Pitluck S."/>
            <person name="Cheng J.F."/>
            <person name="Chertkov O."/>
            <person name="Sims D."/>
            <person name="Meincke L."/>
            <person name="Brettin T."/>
            <person name="Han C."/>
            <person name="Detter J.C."/>
            <person name="Bruce D."/>
            <person name="Goodwin L."/>
            <person name="Land M."/>
            <person name="Hauser L."/>
            <person name="Chang Y.J."/>
            <person name="Jeffries C.D."/>
            <person name="Ivanova N."/>
            <person name="Mavromatis K."/>
            <person name="Mikhailova N."/>
            <person name="Chen A."/>
            <person name="Palaniappan K."/>
            <person name="Chain P."/>
            <person name="Rohde M."/>
            <person name="Goker M."/>
            <person name="Bristow J."/>
            <person name="Eisen J.A."/>
            <person name="Markowitz V."/>
            <person name="Hugenholtz P."/>
            <person name="Kyrpides N.C."/>
            <person name="Klenk H.P."/>
        </authorList>
    </citation>
    <scope>NUCLEOTIDE SEQUENCE [LARGE SCALE GENOMIC DNA]</scope>
    <source>
        <strain evidence="2">ATCC 12428 / DSM 43021 / JCM 3005 / NI 9100</strain>
    </source>
</reference>
<dbReference type="HOGENOM" id="CLU_3405792_0_0_11"/>
<dbReference type="EMBL" id="CP001814">
    <property type="protein sequence ID" value="ACZ87886.1"/>
    <property type="molecule type" value="Genomic_DNA"/>
</dbReference>
<accession>D2BA61</accession>
<evidence type="ECO:0000313" key="1">
    <source>
        <dbReference type="EMBL" id="ACZ87886.1"/>
    </source>
</evidence>
<evidence type="ECO:0000313" key="2">
    <source>
        <dbReference type="Proteomes" id="UP000002029"/>
    </source>
</evidence>
<dbReference type="AlphaFoldDB" id="D2BA61"/>
<sequence length="30" mass="3139">MTVRLDSVQANGLLAAELRGAREFAASSGF</sequence>
<name>D2BA61_STRRD</name>
<protein>
    <submittedName>
        <fullName evidence="1">Uncharacterized protein</fullName>
    </submittedName>
</protein>
<gene>
    <name evidence="1" type="ordered locus">Sros_5101</name>
</gene>
<dbReference type="KEGG" id="sro:Sros_5101"/>
<organism evidence="1 2">
    <name type="scientific">Streptosporangium roseum (strain ATCC 12428 / DSM 43021 / JCM 3005 / KCTC 9067 / NCIMB 10171 / NRRL 2505 / NI 9100)</name>
    <dbReference type="NCBI Taxonomy" id="479432"/>
    <lineage>
        <taxon>Bacteria</taxon>
        <taxon>Bacillati</taxon>
        <taxon>Actinomycetota</taxon>
        <taxon>Actinomycetes</taxon>
        <taxon>Streptosporangiales</taxon>
        <taxon>Streptosporangiaceae</taxon>
        <taxon>Streptosporangium</taxon>
    </lineage>
</organism>
<dbReference type="Proteomes" id="UP000002029">
    <property type="component" value="Chromosome"/>
</dbReference>
<proteinExistence type="predicted"/>